<evidence type="ECO:0000313" key="2">
    <source>
        <dbReference type="Proteomes" id="UP000053641"/>
    </source>
</evidence>
<sequence>HGFKLHCGRFKLDISTNLYTEGVVKHWDRLPRALVKSPSLAVFHKCVDEALRDMV</sequence>
<feature type="non-terminal residue" evidence="1">
    <location>
        <position position="1"/>
    </location>
</feature>
<reference evidence="1 2" key="1">
    <citation type="submission" date="2014-06" db="EMBL/GenBank/DDBJ databases">
        <title>Genome evolution of avian class.</title>
        <authorList>
            <person name="Zhang G."/>
            <person name="Li C."/>
        </authorList>
    </citation>
    <scope>NUCLEOTIDE SEQUENCE [LARGE SCALE GENOMIC DNA]</scope>
    <source>
        <strain evidence="1">BGI_N309</strain>
    </source>
</reference>
<protein>
    <submittedName>
        <fullName evidence="1">Uncharacterized protein</fullName>
    </submittedName>
</protein>
<proteinExistence type="predicted"/>
<organism evidence="1 2">
    <name type="scientific">Tinamus guttatus</name>
    <name type="common">White-throated tinamou</name>
    <dbReference type="NCBI Taxonomy" id="94827"/>
    <lineage>
        <taxon>Eukaryota</taxon>
        <taxon>Metazoa</taxon>
        <taxon>Chordata</taxon>
        <taxon>Craniata</taxon>
        <taxon>Vertebrata</taxon>
        <taxon>Euteleostomi</taxon>
        <taxon>Archelosauria</taxon>
        <taxon>Archosauria</taxon>
        <taxon>Dinosauria</taxon>
        <taxon>Saurischia</taxon>
        <taxon>Theropoda</taxon>
        <taxon>Coelurosauria</taxon>
        <taxon>Aves</taxon>
        <taxon>Palaeognathae</taxon>
        <taxon>Tinamiformes</taxon>
        <taxon>Tinamidae</taxon>
        <taxon>Tinamus</taxon>
    </lineage>
</organism>
<accession>A0A099Z966</accession>
<dbReference type="AlphaFoldDB" id="A0A099Z966"/>
<evidence type="ECO:0000313" key="1">
    <source>
        <dbReference type="EMBL" id="KGL77553.1"/>
    </source>
</evidence>
<keyword evidence="2" id="KW-1185">Reference proteome</keyword>
<dbReference type="EMBL" id="KL890302">
    <property type="protein sequence ID" value="KGL77553.1"/>
    <property type="molecule type" value="Genomic_DNA"/>
</dbReference>
<dbReference type="Proteomes" id="UP000053641">
    <property type="component" value="Unassembled WGS sequence"/>
</dbReference>
<gene>
    <name evidence="1" type="ORF">N309_08273</name>
</gene>
<feature type="non-terminal residue" evidence="1">
    <location>
        <position position="55"/>
    </location>
</feature>
<name>A0A099Z966_TINGU</name>